<comment type="caution">
    <text evidence="1">The sequence shown here is derived from an EMBL/GenBank/DDBJ whole genome shotgun (WGS) entry which is preliminary data.</text>
</comment>
<dbReference type="EMBL" id="JBHSWB010000001">
    <property type="protein sequence ID" value="MFC6660304.1"/>
    <property type="molecule type" value="Genomic_DNA"/>
</dbReference>
<evidence type="ECO:0000313" key="1">
    <source>
        <dbReference type="EMBL" id="MFC6660304.1"/>
    </source>
</evidence>
<sequence length="71" mass="7977">MRRLLLPLLLLGSAAALTRAEVERWPVLYREGDTAQRFTAQEAASLSTLLTGLNRKPQVQALKKKYEYFGG</sequence>
<reference evidence="2" key="1">
    <citation type="journal article" date="2019" name="Int. J. Syst. Evol. Microbiol.">
        <title>The Global Catalogue of Microorganisms (GCM) 10K type strain sequencing project: providing services to taxonomists for standard genome sequencing and annotation.</title>
        <authorList>
            <consortium name="The Broad Institute Genomics Platform"/>
            <consortium name="The Broad Institute Genome Sequencing Center for Infectious Disease"/>
            <person name="Wu L."/>
            <person name="Ma J."/>
        </authorList>
    </citation>
    <scope>NUCLEOTIDE SEQUENCE [LARGE SCALE GENOMIC DNA]</scope>
    <source>
        <strain evidence="2">CCUG 63830</strain>
    </source>
</reference>
<organism evidence="1 2">
    <name type="scientific">Deinococcus multiflagellatus</name>
    <dbReference type="NCBI Taxonomy" id="1656887"/>
    <lineage>
        <taxon>Bacteria</taxon>
        <taxon>Thermotogati</taxon>
        <taxon>Deinococcota</taxon>
        <taxon>Deinococci</taxon>
        <taxon>Deinococcales</taxon>
        <taxon>Deinococcaceae</taxon>
        <taxon>Deinococcus</taxon>
    </lineage>
</organism>
<protein>
    <submittedName>
        <fullName evidence="1">Uncharacterized protein</fullName>
    </submittedName>
</protein>
<dbReference type="Proteomes" id="UP001596317">
    <property type="component" value="Unassembled WGS sequence"/>
</dbReference>
<keyword evidence="2" id="KW-1185">Reference proteome</keyword>
<evidence type="ECO:0000313" key="2">
    <source>
        <dbReference type="Proteomes" id="UP001596317"/>
    </source>
</evidence>
<gene>
    <name evidence="1" type="ORF">ACFP90_07995</name>
</gene>
<accession>A0ABW1ZKM7</accession>
<proteinExistence type="predicted"/>
<dbReference type="RefSeq" id="WP_380055264.1">
    <property type="nucleotide sequence ID" value="NZ_JBHSWB010000001.1"/>
</dbReference>
<name>A0ABW1ZKM7_9DEIO</name>